<name>A0A380CMQ2_SPHSI</name>
<evidence type="ECO:0000313" key="1">
    <source>
        <dbReference type="EMBL" id="SUJ24390.1"/>
    </source>
</evidence>
<organism evidence="1 2">
    <name type="scientific">Sphingobacterium spiritivorum</name>
    <name type="common">Flavobacterium spiritivorum</name>
    <dbReference type="NCBI Taxonomy" id="258"/>
    <lineage>
        <taxon>Bacteria</taxon>
        <taxon>Pseudomonadati</taxon>
        <taxon>Bacteroidota</taxon>
        <taxon>Sphingobacteriia</taxon>
        <taxon>Sphingobacteriales</taxon>
        <taxon>Sphingobacteriaceae</taxon>
        <taxon>Sphingobacterium</taxon>
    </lineage>
</organism>
<accession>A0A380CMQ2</accession>
<reference evidence="1 2" key="1">
    <citation type="submission" date="2018-06" db="EMBL/GenBank/DDBJ databases">
        <authorList>
            <consortium name="Pathogen Informatics"/>
            <person name="Doyle S."/>
        </authorList>
    </citation>
    <scope>NUCLEOTIDE SEQUENCE [LARGE SCALE GENOMIC DNA]</scope>
    <source>
        <strain evidence="1 2">NCTC11388</strain>
    </source>
</reference>
<evidence type="ECO:0000313" key="2">
    <source>
        <dbReference type="Proteomes" id="UP000254893"/>
    </source>
</evidence>
<gene>
    <name evidence="1" type="ORF">NCTC11388_03521</name>
</gene>
<proteinExistence type="predicted"/>
<dbReference type="AlphaFoldDB" id="A0A380CMQ2"/>
<dbReference type="Proteomes" id="UP000254893">
    <property type="component" value="Unassembled WGS sequence"/>
</dbReference>
<dbReference type="EMBL" id="UGYW01000002">
    <property type="protein sequence ID" value="SUJ24390.1"/>
    <property type="molecule type" value="Genomic_DNA"/>
</dbReference>
<sequence>MEENNTSRFVPYGLIQKELDGVISDQERMLLEHWLFENPENQNLYDTVRFIYSDLTVFRAV</sequence>
<protein>
    <submittedName>
        <fullName evidence="1">Uncharacterized protein</fullName>
    </submittedName>
</protein>